<dbReference type="NCBIfam" id="TIGR01552">
    <property type="entry name" value="phd_fam"/>
    <property type="match status" value="1"/>
</dbReference>
<evidence type="ECO:0000256" key="2">
    <source>
        <dbReference type="RuleBase" id="RU362080"/>
    </source>
</evidence>
<sequence length="87" mass="9365">MTTVGIRALKQNASAVIAQVERGETVTVTDRGRRVAQIVPLRSSLLDELVASGEARPARTDFRQLGLPSATGDLSGEILAARDDERY</sequence>
<evidence type="ECO:0000313" key="3">
    <source>
        <dbReference type="EMBL" id="QFU98748.1"/>
    </source>
</evidence>
<dbReference type="InterPro" id="IPR036165">
    <property type="entry name" value="YefM-like_sf"/>
</dbReference>
<proteinExistence type="inferred from homology"/>
<dbReference type="InterPro" id="IPR006442">
    <property type="entry name" value="Antitoxin_Phd/YefM"/>
</dbReference>
<dbReference type="RefSeq" id="WP_036949562.1">
    <property type="nucleotide sequence ID" value="NZ_BAABIH010000017.1"/>
</dbReference>
<dbReference type="GO" id="GO:0097351">
    <property type="term" value="F:toxin sequestering activity"/>
    <property type="evidence" value="ECO:0007669"/>
    <property type="project" value="TreeGrafter"/>
</dbReference>
<dbReference type="PANTHER" id="PTHR35377">
    <property type="entry name" value="ANTITOXIN VAPB49-RELATED-RELATED"/>
    <property type="match status" value="1"/>
</dbReference>
<dbReference type="PANTHER" id="PTHR35377:SF5">
    <property type="entry name" value="ANTITOXIN VAPB46"/>
    <property type="match status" value="1"/>
</dbReference>
<dbReference type="Gene3D" id="3.40.1620.10">
    <property type="entry name" value="YefM-like domain"/>
    <property type="match status" value="1"/>
</dbReference>
<dbReference type="KEGG" id="lxl:KDY119_02267"/>
<dbReference type="AlphaFoldDB" id="A0A5P9QBC5"/>
<organism evidence="3 4">
    <name type="scientific">Luteimicrobium xylanilyticum</name>
    <dbReference type="NCBI Taxonomy" id="1133546"/>
    <lineage>
        <taxon>Bacteria</taxon>
        <taxon>Bacillati</taxon>
        <taxon>Actinomycetota</taxon>
        <taxon>Actinomycetes</taxon>
        <taxon>Micrococcales</taxon>
        <taxon>Luteimicrobium</taxon>
    </lineage>
</organism>
<protein>
    <recommendedName>
        <fullName evidence="2">Antitoxin</fullName>
    </recommendedName>
</protein>
<comment type="function">
    <text evidence="2">Antitoxin component of a type II toxin-antitoxin (TA) system.</text>
</comment>
<comment type="similarity">
    <text evidence="1 2">Belongs to the phD/YefM antitoxin family.</text>
</comment>
<dbReference type="InterPro" id="IPR051416">
    <property type="entry name" value="phD-YefM_TA_antitoxins"/>
</dbReference>
<dbReference type="Pfam" id="PF02604">
    <property type="entry name" value="PhdYeFM_antitox"/>
    <property type="match status" value="1"/>
</dbReference>
<dbReference type="OrthoDB" id="4419580at2"/>
<name>A0A5P9QBC5_9MICO</name>
<dbReference type="Proteomes" id="UP000326702">
    <property type="component" value="Chromosome"/>
</dbReference>
<gene>
    <name evidence="3" type="ORF">KDY119_02267</name>
</gene>
<accession>A0A5P9QBC5</accession>
<evidence type="ECO:0000313" key="4">
    <source>
        <dbReference type="Proteomes" id="UP000326702"/>
    </source>
</evidence>
<evidence type="ECO:0000256" key="1">
    <source>
        <dbReference type="ARBA" id="ARBA00009981"/>
    </source>
</evidence>
<keyword evidence="4" id="KW-1185">Reference proteome</keyword>
<dbReference type="SUPFAM" id="SSF143120">
    <property type="entry name" value="YefM-like"/>
    <property type="match status" value="1"/>
</dbReference>
<reference evidence="3 4" key="1">
    <citation type="submission" date="2019-10" db="EMBL/GenBank/DDBJ databases">
        <title>Genome sequence of Luteimicrobium xylanilyticum HY-24.</title>
        <authorList>
            <person name="Kim D.Y."/>
            <person name="Park H.-Y."/>
        </authorList>
    </citation>
    <scope>NUCLEOTIDE SEQUENCE [LARGE SCALE GENOMIC DNA]</scope>
    <source>
        <strain evidence="3 4">HY-24</strain>
    </source>
</reference>
<dbReference type="EMBL" id="CP045529">
    <property type="protein sequence ID" value="QFU98748.1"/>
    <property type="molecule type" value="Genomic_DNA"/>
</dbReference>